<dbReference type="RefSeq" id="WP_377213686.1">
    <property type="nucleotide sequence ID" value="NZ_JBHTJV010000025.1"/>
</dbReference>
<feature type="transmembrane region" description="Helical" evidence="2">
    <location>
        <begin position="64"/>
        <end position="84"/>
    </location>
</feature>
<keyword evidence="2" id="KW-1133">Transmembrane helix</keyword>
<reference evidence="4" key="1">
    <citation type="journal article" date="2019" name="Int. J. Syst. Evol. Microbiol.">
        <title>The Global Catalogue of Microorganisms (GCM) 10K type strain sequencing project: providing services to taxonomists for standard genome sequencing and annotation.</title>
        <authorList>
            <consortium name="The Broad Institute Genomics Platform"/>
            <consortium name="The Broad Institute Genome Sequencing Center for Infectious Disease"/>
            <person name="Wu L."/>
            <person name="Ma J."/>
        </authorList>
    </citation>
    <scope>NUCLEOTIDE SEQUENCE [LARGE SCALE GENOMIC DNA]</scope>
    <source>
        <strain evidence="4">CCUG 60023</strain>
    </source>
</reference>
<feature type="transmembrane region" description="Helical" evidence="2">
    <location>
        <begin position="171"/>
        <end position="190"/>
    </location>
</feature>
<feature type="transmembrane region" description="Helical" evidence="2">
    <location>
        <begin position="31"/>
        <end position="52"/>
    </location>
</feature>
<feature type="compositionally biased region" description="Low complexity" evidence="1">
    <location>
        <begin position="264"/>
        <end position="278"/>
    </location>
</feature>
<name>A0ABW3FJY6_9HYPH</name>
<keyword evidence="4" id="KW-1185">Reference proteome</keyword>
<sequence>MSGYIDVNISIQLLPRIASDTGRSEELMVDVFHFLVICHIITGAIGIVAFWVPVTTVKGGSKHVLFGRIFAVCMLMTGTFAIGISTSTLLVPLETHPAFDDAALVRGIFGWMMLYLALLTINLAWFGWQAAWNKRDHAKNWEWRNLVLQVLVTVTAVNCLVQGILIGQVLMIGISFVGFATVATNMWFLMKEKPGPRDWMMEHIKAIVGAGISVYTAFLAFGAVRFMPSMALSPALWAVPLITGISLIVYHQRRVRRRGGSGSRGAAAASGIGAESAS</sequence>
<evidence type="ECO:0000256" key="1">
    <source>
        <dbReference type="SAM" id="MobiDB-lite"/>
    </source>
</evidence>
<comment type="caution">
    <text evidence="3">The sequence shown here is derived from an EMBL/GenBank/DDBJ whole genome shotgun (WGS) entry which is preliminary data.</text>
</comment>
<evidence type="ECO:0000313" key="3">
    <source>
        <dbReference type="EMBL" id="MFD0917838.1"/>
    </source>
</evidence>
<organism evidence="3 4">
    <name type="scientific">Pseudahrensia aquimaris</name>
    <dbReference type="NCBI Taxonomy" id="744461"/>
    <lineage>
        <taxon>Bacteria</taxon>
        <taxon>Pseudomonadati</taxon>
        <taxon>Pseudomonadota</taxon>
        <taxon>Alphaproteobacteria</taxon>
        <taxon>Hyphomicrobiales</taxon>
        <taxon>Ahrensiaceae</taxon>
        <taxon>Pseudahrensia</taxon>
    </lineage>
</organism>
<feature type="transmembrane region" description="Helical" evidence="2">
    <location>
        <begin position="230"/>
        <end position="250"/>
    </location>
</feature>
<dbReference type="Proteomes" id="UP001597101">
    <property type="component" value="Unassembled WGS sequence"/>
</dbReference>
<proteinExistence type="predicted"/>
<evidence type="ECO:0000313" key="4">
    <source>
        <dbReference type="Proteomes" id="UP001597101"/>
    </source>
</evidence>
<evidence type="ECO:0008006" key="5">
    <source>
        <dbReference type="Google" id="ProtNLM"/>
    </source>
</evidence>
<evidence type="ECO:0000256" key="2">
    <source>
        <dbReference type="SAM" id="Phobius"/>
    </source>
</evidence>
<feature type="transmembrane region" description="Helical" evidence="2">
    <location>
        <begin position="202"/>
        <end position="224"/>
    </location>
</feature>
<protein>
    <recommendedName>
        <fullName evidence="5">DUF2306 domain-containing protein</fullName>
    </recommendedName>
</protein>
<feature type="region of interest" description="Disordered" evidence="1">
    <location>
        <begin position="259"/>
        <end position="278"/>
    </location>
</feature>
<dbReference type="EMBL" id="JBHTJV010000025">
    <property type="protein sequence ID" value="MFD0917838.1"/>
    <property type="molecule type" value="Genomic_DNA"/>
</dbReference>
<keyword evidence="2" id="KW-0472">Membrane</keyword>
<feature type="transmembrane region" description="Helical" evidence="2">
    <location>
        <begin position="146"/>
        <end position="165"/>
    </location>
</feature>
<keyword evidence="2" id="KW-0812">Transmembrane</keyword>
<accession>A0ABW3FJY6</accession>
<feature type="transmembrane region" description="Helical" evidence="2">
    <location>
        <begin position="104"/>
        <end position="125"/>
    </location>
</feature>
<gene>
    <name evidence="3" type="ORF">ACFQ14_15645</name>
</gene>